<dbReference type="NCBIfam" id="NF005996">
    <property type="entry name" value="PRK08123.1"/>
    <property type="match status" value="1"/>
</dbReference>
<dbReference type="SUPFAM" id="SSF89550">
    <property type="entry name" value="PHP domain-like"/>
    <property type="match status" value="1"/>
</dbReference>
<dbReference type="CDD" id="cd12110">
    <property type="entry name" value="PHP_HisPPase_Hisj_like"/>
    <property type="match status" value="1"/>
</dbReference>
<comment type="pathway">
    <text evidence="1 8">Amino-acid biosynthesis; L-histidine biosynthesis; L-histidine from 5-phospho-alpha-D-ribose 1-diphosphate: step 8/9.</text>
</comment>
<dbReference type="AlphaFoldDB" id="A0A9X2FRE7"/>
<accession>A0A9X2FRE7</accession>
<dbReference type="GO" id="GO:0004401">
    <property type="term" value="F:histidinol-phosphatase activity"/>
    <property type="evidence" value="ECO:0007669"/>
    <property type="project" value="UniProtKB-UniRule"/>
</dbReference>
<reference evidence="10 11" key="1">
    <citation type="journal article" date="2023" name="Int. J. Syst. Evol. Microbiol.">
        <title>Ligilactobacillus ubinensis sp. nov., a novel species isolated from the wild ferment of a durian fruit (Durio zibethinus).</title>
        <authorList>
            <person name="Heng Y.C."/>
            <person name="Menon N."/>
            <person name="Chen B."/>
            <person name="Loo B.Z.L."/>
            <person name="Wong G.W.J."/>
            <person name="Lim A.C.H."/>
            <person name="Silvaraju S."/>
            <person name="Kittelmann S."/>
        </authorList>
    </citation>
    <scope>NUCLEOTIDE SEQUENCE [LARGE SCALE GENOMIC DNA]</scope>
    <source>
        <strain evidence="10 11">WILCCON 0076</strain>
    </source>
</reference>
<feature type="domain" description="PHP" evidence="9">
    <location>
        <begin position="5"/>
        <end position="225"/>
    </location>
</feature>
<proteinExistence type="inferred from homology"/>
<dbReference type="RefSeq" id="WP_253361813.1">
    <property type="nucleotide sequence ID" value="NZ_JAIULA010000023.1"/>
</dbReference>
<keyword evidence="5 8" id="KW-0378">Hydrolase</keyword>
<evidence type="ECO:0000313" key="11">
    <source>
        <dbReference type="Proteomes" id="UP001139006"/>
    </source>
</evidence>
<comment type="catalytic activity">
    <reaction evidence="7 8">
        <text>L-histidinol phosphate + H2O = L-histidinol + phosphate</text>
        <dbReference type="Rhea" id="RHEA:14465"/>
        <dbReference type="ChEBI" id="CHEBI:15377"/>
        <dbReference type="ChEBI" id="CHEBI:43474"/>
        <dbReference type="ChEBI" id="CHEBI:57699"/>
        <dbReference type="ChEBI" id="CHEBI:57980"/>
        <dbReference type="EC" id="3.1.3.15"/>
    </reaction>
</comment>
<name>A0A9X2FRE7_9LACO</name>
<dbReference type="PANTHER" id="PTHR21039:SF0">
    <property type="entry name" value="HISTIDINOL-PHOSPHATASE"/>
    <property type="match status" value="1"/>
</dbReference>
<evidence type="ECO:0000256" key="8">
    <source>
        <dbReference type="RuleBase" id="RU366003"/>
    </source>
</evidence>
<evidence type="ECO:0000256" key="3">
    <source>
        <dbReference type="ARBA" id="ARBA00013085"/>
    </source>
</evidence>
<sequence length="277" mass="31946">MKIEGHSHTELCPHGSGDSVEKMIMKAIKLGFTDYCITEHAPLPQEFNKCFAGNLIGLKTASLRSDQVDEYLKLGQDMQEKFANQINISVGFEVDYLQGFETEIKQFLDEVGPYTDQNILSLHYMPGIEQKFYGIDYDTLEFATGFGPWLDEPDILYGKYFAQIKRLVDADLGEYTPKRIGHMSLIKKYQDYFNFPSKWDSENIKQIKEILDELKEQGRELDFNTAGLRKPYCNDFYPGKRIVELAQERDIPLVFGSDAHSLEEVGAAWHLYEDYEN</sequence>
<dbReference type="InterPro" id="IPR016195">
    <property type="entry name" value="Pol/histidinol_Pase-like"/>
</dbReference>
<dbReference type="GO" id="GO:0000105">
    <property type="term" value="P:L-histidine biosynthetic process"/>
    <property type="evidence" value="ECO:0007669"/>
    <property type="project" value="UniProtKB-UniRule"/>
</dbReference>
<dbReference type="EC" id="3.1.3.15" evidence="3 8"/>
<gene>
    <name evidence="10" type="primary">hisJ</name>
    <name evidence="10" type="ORF">LB941_10125</name>
</gene>
<evidence type="ECO:0000256" key="4">
    <source>
        <dbReference type="ARBA" id="ARBA00022605"/>
    </source>
</evidence>
<evidence type="ECO:0000256" key="6">
    <source>
        <dbReference type="ARBA" id="ARBA00023102"/>
    </source>
</evidence>
<comment type="caution">
    <text evidence="10">The sequence shown here is derived from an EMBL/GenBank/DDBJ whole genome shotgun (WGS) entry which is preliminary data.</text>
</comment>
<dbReference type="InterPro" id="IPR010140">
    <property type="entry name" value="Histidinol_P_phosphatase_HisJ"/>
</dbReference>
<dbReference type="NCBIfam" id="TIGR01856">
    <property type="entry name" value="hisJ_fam"/>
    <property type="match status" value="1"/>
</dbReference>
<dbReference type="PANTHER" id="PTHR21039">
    <property type="entry name" value="HISTIDINOL PHOSPHATASE-RELATED"/>
    <property type="match status" value="1"/>
</dbReference>
<dbReference type="Proteomes" id="UP001139006">
    <property type="component" value="Unassembled WGS sequence"/>
</dbReference>
<dbReference type="Pfam" id="PF02811">
    <property type="entry name" value="PHP"/>
    <property type="match status" value="1"/>
</dbReference>
<keyword evidence="11" id="KW-1185">Reference proteome</keyword>
<evidence type="ECO:0000256" key="5">
    <source>
        <dbReference type="ARBA" id="ARBA00022801"/>
    </source>
</evidence>
<dbReference type="Pfam" id="PF13263">
    <property type="entry name" value="PHP_C"/>
    <property type="match status" value="1"/>
</dbReference>
<keyword evidence="4 8" id="KW-0028">Amino-acid biosynthesis</keyword>
<dbReference type="InterPro" id="IPR004013">
    <property type="entry name" value="PHP_dom"/>
</dbReference>
<dbReference type="GO" id="GO:0005737">
    <property type="term" value="C:cytoplasm"/>
    <property type="evidence" value="ECO:0007669"/>
    <property type="project" value="TreeGrafter"/>
</dbReference>
<evidence type="ECO:0000256" key="7">
    <source>
        <dbReference type="ARBA" id="ARBA00049158"/>
    </source>
</evidence>
<evidence type="ECO:0000259" key="9">
    <source>
        <dbReference type="Pfam" id="PF02811"/>
    </source>
</evidence>
<protein>
    <recommendedName>
        <fullName evidence="3 8">Histidinol-phosphatase</fullName>
        <shortName evidence="8">HolPase</shortName>
        <ecNumber evidence="3 8">3.1.3.15</ecNumber>
    </recommendedName>
</protein>
<dbReference type="EMBL" id="JAIULA010000023">
    <property type="protein sequence ID" value="MCP0887688.1"/>
    <property type="molecule type" value="Genomic_DNA"/>
</dbReference>
<comment type="similarity">
    <text evidence="2 8">Belongs to the PHP hydrolase family. HisK subfamily.</text>
</comment>
<evidence type="ECO:0000313" key="10">
    <source>
        <dbReference type="EMBL" id="MCP0887688.1"/>
    </source>
</evidence>
<evidence type="ECO:0000256" key="2">
    <source>
        <dbReference type="ARBA" id="ARBA00009152"/>
    </source>
</evidence>
<keyword evidence="6 8" id="KW-0368">Histidine biosynthesis</keyword>
<evidence type="ECO:0000256" key="1">
    <source>
        <dbReference type="ARBA" id="ARBA00004970"/>
    </source>
</evidence>
<organism evidence="10 11">
    <name type="scientific">Ligilactobacillus ubinensis</name>
    <dbReference type="NCBI Taxonomy" id="2876789"/>
    <lineage>
        <taxon>Bacteria</taxon>
        <taxon>Bacillati</taxon>
        <taxon>Bacillota</taxon>
        <taxon>Bacilli</taxon>
        <taxon>Lactobacillales</taxon>
        <taxon>Lactobacillaceae</taxon>
        <taxon>Ligilactobacillus</taxon>
    </lineage>
</organism>
<dbReference type="Gene3D" id="3.20.20.140">
    <property type="entry name" value="Metal-dependent hydrolases"/>
    <property type="match status" value="1"/>
</dbReference>